<comment type="caution">
    <text evidence="11">The sequence shown here is derived from an EMBL/GenBank/DDBJ whole genome shotgun (WGS) entry which is preliminary data.</text>
</comment>
<dbReference type="PRINTS" id="PR00465">
    <property type="entry name" value="EP450IV"/>
</dbReference>
<evidence type="ECO:0000256" key="7">
    <source>
        <dbReference type="ARBA" id="ARBA00023004"/>
    </source>
</evidence>
<dbReference type="InterPro" id="IPR002403">
    <property type="entry name" value="Cyt_P450_E_grp-IV"/>
</dbReference>
<dbReference type="SUPFAM" id="SSF48264">
    <property type="entry name" value="Cytochrome P450"/>
    <property type="match status" value="1"/>
</dbReference>
<sequence>MFQPIISTMDSGTSPVLTASILVVVTIGLLLLKGQRNKLPHVNPIGIASLQFQKQLEFIKDGLKILERGRSKYLGQPFRMLTTNGELTVLPPEYANMIRNETGLSFAKAIVNDFSTHVPGFDPIAVIDHNSHVVQDVARKQLTKLLNTVTEPLAQETTFAVHHIFGNSLEWQQAPLADSILNLVARLSSRVFLGEELCRDEEWLAITKEYTVDGFRAAVELAIVPQFLKFLLPLFSSKCQVVRRKANRAREIITPVIENRRALKNKARLEGKPIPSFNDALDWGETETKGMKYNPADFQLTLAFAAIHTTSDLLCKTLGLLAEHPDSFKPLREEMITVLKQDGWKKSALYNMKLLDSTLKEAQRVRPNSLLSMRRVATKDVKLQNGFTIRRGENSMVDARASQDPTIFPEPEKFDIYRFLRMREQPQGANKAQLVATSPEHIHFGHGTQACPGRFFAANEMKIALCHLLLKYDWELAPGSTSEPVNFGVDFSVNPETQIRFKRREIVDIDLESLVFD</sequence>
<gene>
    <name evidence="11" type="ORF">PDIGIT_LOCUS14606</name>
</gene>
<evidence type="ECO:0000313" key="12">
    <source>
        <dbReference type="Proteomes" id="UP001152607"/>
    </source>
</evidence>
<evidence type="ECO:0000256" key="4">
    <source>
        <dbReference type="ARBA" id="ARBA00022617"/>
    </source>
</evidence>
<comment type="similarity">
    <text evidence="3">Belongs to the cytochrome P450 family.</text>
</comment>
<evidence type="ECO:0000256" key="3">
    <source>
        <dbReference type="ARBA" id="ARBA00010617"/>
    </source>
</evidence>
<keyword evidence="4 9" id="KW-0349">Heme</keyword>
<dbReference type="GO" id="GO:0016705">
    <property type="term" value="F:oxidoreductase activity, acting on paired donors, with incorporation or reduction of molecular oxygen"/>
    <property type="evidence" value="ECO:0007669"/>
    <property type="project" value="InterPro"/>
</dbReference>
<dbReference type="EMBL" id="CAOQHR010000012">
    <property type="protein sequence ID" value="CAI6341409.1"/>
    <property type="molecule type" value="Genomic_DNA"/>
</dbReference>
<dbReference type="CDD" id="cd11041">
    <property type="entry name" value="CYP503A1-like"/>
    <property type="match status" value="1"/>
</dbReference>
<keyword evidence="12" id="KW-1185">Reference proteome</keyword>
<dbReference type="OrthoDB" id="1844152at2759"/>
<feature type="binding site" description="axial binding residue" evidence="9">
    <location>
        <position position="451"/>
    </location>
    <ligand>
        <name>heme</name>
        <dbReference type="ChEBI" id="CHEBI:30413"/>
    </ligand>
    <ligandPart>
        <name>Fe</name>
        <dbReference type="ChEBI" id="CHEBI:18248"/>
    </ligandPart>
</feature>
<feature type="transmembrane region" description="Helical" evidence="10">
    <location>
        <begin position="12"/>
        <end position="32"/>
    </location>
</feature>
<organism evidence="11 12">
    <name type="scientific">Periconia digitata</name>
    <dbReference type="NCBI Taxonomy" id="1303443"/>
    <lineage>
        <taxon>Eukaryota</taxon>
        <taxon>Fungi</taxon>
        <taxon>Dikarya</taxon>
        <taxon>Ascomycota</taxon>
        <taxon>Pezizomycotina</taxon>
        <taxon>Dothideomycetes</taxon>
        <taxon>Pleosporomycetidae</taxon>
        <taxon>Pleosporales</taxon>
        <taxon>Massarineae</taxon>
        <taxon>Periconiaceae</taxon>
        <taxon>Periconia</taxon>
    </lineage>
</organism>
<keyword evidence="10" id="KW-0812">Transmembrane</keyword>
<keyword evidence="8" id="KW-0503">Monooxygenase</keyword>
<keyword evidence="10" id="KW-1133">Transmembrane helix</keyword>
<dbReference type="AlphaFoldDB" id="A0A9W4UT87"/>
<dbReference type="PANTHER" id="PTHR46206">
    <property type="entry name" value="CYTOCHROME P450"/>
    <property type="match status" value="1"/>
</dbReference>
<dbReference type="GO" id="GO:0004497">
    <property type="term" value="F:monooxygenase activity"/>
    <property type="evidence" value="ECO:0007669"/>
    <property type="project" value="UniProtKB-KW"/>
</dbReference>
<evidence type="ECO:0000256" key="9">
    <source>
        <dbReference type="PIRSR" id="PIRSR602403-1"/>
    </source>
</evidence>
<dbReference type="Proteomes" id="UP001152607">
    <property type="component" value="Unassembled WGS sequence"/>
</dbReference>
<evidence type="ECO:0000313" key="11">
    <source>
        <dbReference type="EMBL" id="CAI6341409.1"/>
    </source>
</evidence>
<accession>A0A9W4UT87</accession>
<dbReference type="InterPro" id="IPR036396">
    <property type="entry name" value="Cyt_P450_sf"/>
</dbReference>
<dbReference type="Pfam" id="PF00067">
    <property type="entry name" value="p450"/>
    <property type="match status" value="1"/>
</dbReference>
<dbReference type="InterPro" id="IPR001128">
    <property type="entry name" value="Cyt_P450"/>
</dbReference>
<reference evidence="11" key="1">
    <citation type="submission" date="2023-01" db="EMBL/GenBank/DDBJ databases">
        <authorList>
            <person name="Van Ghelder C."/>
            <person name="Rancurel C."/>
        </authorList>
    </citation>
    <scope>NUCLEOTIDE SEQUENCE</scope>
    <source>
        <strain evidence="11">CNCM I-4278</strain>
    </source>
</reference>
<keyword evidence="6" id="KW-0560">Oxidoreductase</keyword>
<comment type="cofactor">
    <cofactor evidence="1 9">
        <name>heme</name>
        <dbReference type="ChEBI" id="CHEBI:30413"/>
    </cofactor>
</comment>
<dbReference type="GO" id="GO:0020037">
    <property type="term" value="F:heme binding"/>
    <property type="evidence" value="ECO:0007669"/>
    <property type="project" value="InterPro"/>
</dbReference>
<comment type="pathway">
    <text evidence="2">Mycotoxin biosynthesis.</text>
</comment>
<proteinExistence type="inferred from homology"/>
<name>A0A9W4UT87_9PLEO</name>
<protein>
    <recommendedName>
        <fullName evidence="13">Cytochrome P450 monooxygenase</fullName>
    </recommendedName>
</protein>
<dbReference type="GO" id="GO:0005506">
    <property type="term" value="F:iron ion binding"/>
    <property type="evidence" value="ECO:0007669"/>
    <property type="project" value="InterPro"/>
</dbReference>
<keyword evidence="10" id="KW-0472">Membrane</keyword>
<dbReference type="Gene3D" id="1.10.630.10">
    <property type="entry name" value="Cytochrome P450"/>
    <property type="match status" value="1"/>
</dbReference>
<evidence type="ECO:0000256" key="10">
    <source>
        <dbReference type="SAM" id="Phobius"/>
    </source>
</evidence>
<evidence type="ECO:0000256" key="6">
    <source>
        <dbReference type="ARBA" id="ARBA00023002"/>
    </source>
</evidence>
<evidence type="ECO:0008006" key="13">
    <source>
        <dbReference type="Google" id="ProtNLM"/>
    </source>
</evidence>
<evidence type="ECO:0000256" key="8">
    <source>
        <dbReference type="ARBA" id="ARBA00023033"/>
    </source>
</evidence>
<evidence type="ECO:0000256" key="2">
    <source>
        <dbReference type="ARBA" id="ARBA00004685"/>
    </source>
</evidence>
<keyword evidence="5 9" id="KW-0479">Metal-binding</keyword>
<dbReference type="PANTHER" id="PTHR46206:SF2">
    <property type="entry name" value="CYTOCHROME P450 MONOOXYGENASE AUSG-RELATED"/>
    <property type="match status" value="1"/>
</dbReference>
<evidence type="ECO:0000256" key="5">
    <source>
        <dbReference type="ARBA" id="ARBA00022723"/>
    </source>
</evidence>
<evidence type="ECO:0000256" key="1">
    <source>
        <dbReference type="ARBA" id="ARBA00001971"/>
    </source>
</evidence>
<keyword evidence="7 9" id="KW-0408">Iron</keyword>